<dbReference type="AlphaFoldDB" id="A0A1V9YRV6"/>
<dbReference type="EMBL" id="JNBS01003208">
    <property type="protein sequence ID" value="OQR88462.1"/>
    <property type="molecule type" value="Genomic_DNA"/>
</dbReference>
<reference evidence="1 2" key="1">
    <citation type="journal article" date="2014" name="Genome Biol. Evol.">
        <title>The secreted proteins of Achlya hypogyna and Thraustotheca clavata identify the ancestral oomycete secretome and reveal gene acquisitions by horizontal gene transfer.</title>
        <authorList>
            <person name="Misner I."/>
            <person name="Blouin N."/>
            <person name="Leonard G."/>
            <person name="Richards T.A."/>
            <person name="Lane C.E."/>
        </authorList>
    </citation>
    <scope>NUCLEOTIDE SEQUENCE [LARGE SCALE GENOMIC DNA]</scope>
    <source>
        <strain evidence="1 2">ATCC 34112</strain>
    </source>
</reference>
<evidence type="ECO:0000313" key="1">
    <source>
        <dbReference type="EMBL" id="OQR88462.1"/>
    </source>
</evidence>
<evidence type="ECO:0000313" key="2">
    <source>
        <dbReference type="Proteomes" id="UP000243217"/>
    </source>
</evidence>
<dbReference type="Gene3D" id="3.40.50.1000">
    <property type="entry name" value="HAD superfamily/HAD-like"/>
    <property type="match status" value="1"/>
</dbReference>
<comment type="caution">
    <text evidence="1">The sequence shown here is derived from an EMBL/GenBank/DDBJ whole genome shotgun (WGS) entry which is preliminary data.</text>
</comment>
<name>A0A1V9YRV6_9STRA</name>
<keyword evidence="2" id="KW-1185">Reference proteome</keyword>
<dbReference type="OrthoDB" id="5334845at2759"/>
<dbReference type="Proteomes" id="UP000243217">
    <property type="component" value="Unassembled WGS sequence"/>
</dbReference>
<dbReference type="InterPro" id="IPR023214">
    <property type="entry name" value="HAD_sf"/>
</dbReference>
<organism evidence="1 2">
    <name type="scientific">Thraustotheca clavata</name>
    <dbReference type="NCBI Taxonomy" id="74557"/>
    <lineage>
        <taxon>Eukaryota</taxon>
        <taxon>Sar</taxon>
        <taxon>Stramenopiles</taxon>
        <taxon>Oomycota</taxon>
        <taxon>Saprolegniomycetes</taxon>
        <taxon>Saprolegniales</taxon>
        <taxon>Achlyaceae</taxon>
        <taxon>Thraustotheca</taxon>
    </lineage>
</organism>
<dbReference type="SUPFAM" id="SSF56784">
    <property type="entry name" value="HAD-like"/>
    <property type="match status" value="1"/>
</dbReference>
<accession>A0A1V9YRV6</accession>
<dbReference type="NCBIfam" id="TIGR01681">
    <property type="entry name" value="HAD-SF-IIIC"/>
    <property type="match status" value="1"/>
</dbReference>
<protein>
    <submittedName>
        <fullName evidence="1">FkbH</fullName>
    </submittedName>
</protein>
<gene>
    <name evidence="1" type="ORF">THRCLA_10308</name>
</gene>
<dbReference type="InterPro" id="IPR010033">
    <property type="entry name" value="HAD_SF_ppase_IIIC"/>
</dbReference>
<dbReference type="InterPro" id="IPR036412">
    <property type="entry name" value="HAD-like_sf"/>
</dbReference>
<dbReference type="NCBIfam" id="TIGR01686">
    <property type="entry name" value="FkbH"/>
    <property type="match status" value="1"/>
</dbReference>
<proteinExistence type="predicted"/>
<sequence>MSVTALIGATFAYDAVNASLSYLFDHALSSVTAELQWMPYGNWRKVLSSVHPLRTHQAVTIMLLRSVDLQFDHPELYNATERSNSRLDECIKLFDQYQKLNSNRTLIVILCPSPPDDQESVLDDEYLCQKLPKAVSLISNTTKLYQVANYYSQTKDMAMHSPYTDVFNDVLAVVAARQICRVFRTIKKVFVLDCDNTLWSGAIAEVGIEGIQITPAHQAFQQFLIHQNEKGILLCLCSKNITQDVHTVFEKHPDMLLSLEKHIVLERINHEPKSKNIQEMANELGLGLNSFVFFDDNIVECIHVQKQCPSVTVIQIPLIPQLNLQFADTLWAIDPSFSAAKTVTTEDSQRTKMYKKQLQVRKEVSNDVLASLGMHIDIKVVNQCTSDAILDRIIQLCQRTNQFNLRTSDSRQWCTKEKIHEYIEQPQNSILYTFVTDRFGHYGLVGVAAWSDNIFVDISLFLLSCRVLNRNVEHAMLQYIADHSSTHKVQLVLESTIRNVPIKTFLNQLVVSALGSQSFKMMSQTTFEFHRNSLCNIYQDSPALISTTTIAKTREKSNSEKGIANFPNYESVESFFAPLHKQASELVDSESMNLAKFRRQQREALKQKIVSDMPIWTTNNITERKSCSQPNCKQEIPLSTQCSFKRCRTCCYQVQKSMHRAFHSQHPKAKEAAMKYLHLSGILIDENEQYCQMHANPRRTGKANSP</sequence>
<dbReference type="InterPro" id="IPR010037">
    <property type="entry name" value="FkbH_domain"/>
</dbReference>